<feature type="non-terminal residue" evidence="1">
    <location>
        <position position="180"/>
    </location>
</feature>
<sequence>RDSKIPYKKVRVVDSETRKPGPPLPLADVLLMLKRQHPTKQDRTETTHYAEVVAPPSDATDGFALVRLYNKKEQMARAKAARHKLMETRKRIEYKEVQMTWNIAAGDFDHKMRKVRDEIARGYRVNLAFASKSGQQSPSPQEMNAKITEAVDALQDVAREWMPRDRRRDVTVVFLQDKER</sequence>
<keyword evidence="2" id="KW-1185">Reference proteome</keyword>
<accession>A0ACB8TLC3</accession>
<reference evidence="1" key="2">
    <citation type="journal article" date="2022" name="New Phytol.">
        <title>Evolutionary transition to the ectomycorrhizal habit in the genomes of a hyperdiverse lineage of mushroom-forming fungi.</title>
        <authorList>
            <person name="Looney B."/>
            <person name="Miyauchi S."/>
            <person name="Morin E."/>
            <person name="Drula E."/>
            <person name="Courty P.E."/>
            <person name="Kohler A."/>
            <person name="Kuo A."/>
            <person name="LaButti K."/>
            <person name="Pangilinan J."/>
            <person name="Lipzen A."/>
            <person name="Riley R."/>
            <person name="Andreopoulos W."/>
            <person name="He G."/>
            <person name="Johnson J."/>
            <person name="Nolan M."/>
            <person name="Tritt A."/>
            <person name="Barry K.W."/>
            <person name="Grigoriev I.V."/>
            <person name="Nagy L.G."/>
            <person name="Hibbett D."/>
            <person name="Henrissat B."/>
            <person name="Matheny P.B."/>
            <person name="Labbe J."/>
            <person name="Martin F.M."/>
        </authorList>
    </citation>
    <scope>NUCLEOTIDE SEQUENCE</scope>
    <source>
        <strain evidence="1">HHB10654</strain>
    </source>
</reference>
<evidence type="ECO:0000313" key="1">
    <source>
        <dbReference type="EMBL" id="KAI0069249.1"/>
    </source>
</evidence>
<reference evidence="1" key="1">
    <citation type="submission" date="2021-03" db="EMBL/GenBank/DDBJ databases">
        <authorList>
            <consortium name="DOE Joint Genome Institute"/>
            <person name="Ahrendt S."/>
            <person name="Looney B.P."/>
            <person name="Miyauchi S."/>
            <person name="Morin E."/>
            <person name="Drula E."/>
            <person name="Courty P.E."/>
            <person name="Chicoki N."/>
            <person name="Fauchery L."/>
            <person name="Kohler A."/>
            <person name="Kuo A."/>
            <person name="Labutti K."/>
            <person name="Pangilinan J."/>
            <person name="Lipzen A."/>
            <person name="Riley R."/>
            <person name="Andreopoulos W."/>
            <person name="He G."/>
            <person name="Johnson J."/>
            <person name="Barry K.W."/>
            <person name="Grigoriev I.V."/>
            <person name="Nagy L."/>
            <person name="Hibbett D."/>
            <person name="Henrissat B."/>
            <person name="Matheny P.B."/>
            <person name="Labbe J."/>
            <person name="Martin F."/>
        </authorList>
    </citation>
    <scope>NUCLEOTIDE SEQUENCE</scope>
    <source>
        <strain evidence="1">HHB10654</strain>
    </source>
</reference>
<name>A0ACB8TLC3_9AGAM</name>
<feature type="non-terminal residue" evidence="1">
    <location>
        <position position="1"/>
    </location>
</feature>
<dbReference type="EMBL" id="MU277187">
    <property type="protein sequence ID" value="KAI0069249.1"/>
    <property type="molecule type" value="Genomic_DNA"/>
</dbReference>
<comment type="caution">
    <text evidence="1">The sequence shown here is derived from an EMBL/GenBank/DDBJ whole genome shotgun (WGS) entry which is preliminary data.</text>
</comment>
<protein>
    <submittedName>
        <fullName evidence="1">Uncharacterized protein</fullName>
    </submittedName>
</protein>
<dbReference type="Proteomes" id="UP000814140">
    <property type="component" value="Unassembled WGS sequence"/>
</dbReference>
<evidence type="ECO:0000313" key="2">
    <source>
        <dbReference type="Proteomes" id="UP000814140"/>
    </source>
</evidence>
<proteinExistence type="predicted"/>
<gene>
    <name evidence="1" type="ORF">BV25DRAFT_1773021</name>
</gene>
<organism evidence="1 2">
    <name type="scientific">Artomyces pyxidatus</name>
    <dbReference type="NCBI Taxonomy" id="48021"/>
    <lineage>
        <taxon>Eukaryota</taxon>
        <taxon>Fungi</taxon>
        <taxon>Dikarya</taxon>
        <taxon>Basidiomycota</taxon>
        <taxon>Agaricomycotina</taxon>
        <taxon>Agaricomycetes</taxon>
        <taxon>Russulales</taxon>
        <taxon>Auriscalpiaceae</taxon>
        <taxon>Artomyces</taxon>
    </lineage>
</organism>